<accession>A0AAN7LIH1</accession>
<protein>
    <submittedName>
        <fullName evidence="1">Uncharacterized protein</fullName>
    </submittedName>
</protein>
<keyword evidence="2" id="KW-1185">Reference proteome</keyword>
<organism evidence="1 2">
    <name type="scientific">Trapa natans</name>
    <name type="common">Water chestnut</name>
    <dbReference type="NCBI Taxonomy" id="22666"/>
    <lineage>
        <taxon>Eukaryota</taxon>
        <taxon>Viridiplantae</taxon>
        <taxon>Streptophyta</taxon>
        <taxon>Embryophyta</taxon>
        <taxon>Tracheophyta</taxon>
        <taxon>Spermatophyta</taxon>
        <taxon>Magnoliopsida</taxon>
        <taxon>eudicotyledons</taxon>
        <taxon>Gunneridae</taxon>
        <taxon>Pentapetalae</taxon>
        <taxon>rosids</taxon>
        <taxon>malvids</taxon>
        <taxon>Myrtales</taxon>
        <taxon>Lythraceae</taxon>
        <taxon>Trapa</taxon>
    </lineage>
</organism>
<gene>
    <name evidence="1" type="ORF">SAY86_020092</name>
</gene>
<dbReference type="Proteomes" id="UP001346149">
    <property type="component" value="Unassembled WGS sequence"/>
</dbReference>
<name>A0AAN7LIH1_TRANT</name>
<dbReference type="EMBL" id="JAXQNO010000011">
    <property type="protein sequence ID" value="KAK4788773.1"/>
    <property type="molecule type" value="Genomic_DNA"/>
</dbReference>
<evidence type="ECO:0000313" key="1">
    <source>
        <dbReference type="EMBL" id="KAK4788773.1"/>
    </source>
</evidence>
<proteinExistence type="predicted"/>
<dbReference type="AlphaFoldDB" id="A0AAN7LIH1"/>
<evidence type="ECO:0000313" key="2">
    <source>
        <dbReference type="Proteomes" id="UP001346149"/>
    </source>
</evidence>
<reference evidence="1 2" key="1">
    <citation type="journal article" date="2023" name="Hortic Res">
        <title>Pangenome of water caltrop reveals structural variations and asymmetric subgenome divergence after allopolyploidization.</title>
        <authorList>
            <person name="Zhang X."/>
            <person name="Chen Y."/>
            <person name="Wang L."/>
            <person name="Yuan Y."/>
            <person name="Fang M."/>
            <person name="Shi L."/>
            <person name="Lu R."/>
            <person name="Comes H.P."/>
            <person name="Ma Y."/>
            <person name="Chen Y."/>
            <person name="Huang G."/>
            <person name="Zhou Y."/>
            <person name="Zheng Z."/>
            <person name="Qiu Y."/>
        </authorList>
    </citation>
    <scope>NUCLEOTIDE SEQUENCE [LARGE SCALE GENOMIC DNA]</scope>
    <source>
        <strain evidence="1">F231</strain>
    </source>
</reference>
<sequence>MFSCSLELKFRVAIIRSDVGRVTHFGLSYIGQNGGKPFTDEIFVEMKEGARKLLEQQEVVGSLKGYSLGEMQKLKEQVQKSYDEQLKQITDMVEAKLRETTTGFERKLTEEQAAQMRSVLSYKFPLLRV</sequence>
<comment type="caution">
    <text evidence="1">The sequence shown here is derived from an EMBL/GenBank/DDBJ whole genome shotgun (WGS) entry which is preliminary data.</text>
</comment>